<dbReference type="InterPro" id="IPR038726">
    <property type="entry name" value="PDDEXK_AddAB-type"/>
</dbReference>
<dbReference type="Gene3D" id="3.90.320.10">
    <property type="match status" value="1"/>
</dbReference>
<evidence type="ECO:0000256" key="3">
    <source>
        <dbReference type="ARBA" id="ARBA00022806"/>
    </source>
</evidence>
<evidence type="ECO:0000256" key="4">
    <source>
        <dbReference type="ARBA" id="ARBA00022839"/>
    </source>
</evidence>
<dbReference type="GO" id="GO:0004386">
    <property type="term" value="F:helicase activity"/>
    <property type="evidence" value="ECO:0007669"/>
    <property type="project" value="UniProtKB-KW"/>
</dbReference>
<keyword evidence="1" id="KW-0540">Nuclease</keyword>
<protein>
    <submittedName>
        <fullName evidence="7">PD-(D/E)XK nuclease family protein</fullName>
    </submittedName>
</protein>
<keyword evidence="3" id="KW-0547">Nucleotide-binding</keyword>
<dbReference type="Pfam" id="PF12705">
    <property type="entry name" value="PDDEXK_1"/>
    <property type="match status" value="1"/>
</dbReference>
<gene>
    <name evidence="7" type="ORF">GII30_01120</name>
</gene>
<dbReference type="SUPFAM" id="SSF52540">
    <property type="entry name" value="P-loop containing nucleoside triphosphate hydrolases"/>
    <property type="match status" value="1"/>
</dbReference>
<organism evidence="7">
    <name type="scientific">Gordonia amarae</name>
    <dbReference type="NCBI Taxonomy" id="36821"/>
    <lineage>
        <taxon>Bacteria</taxon>
        <taxon>Bacillati</taxon>
        <taxon>Actinomycetota</taxon>
        <taxon>Actinomycetes</taxon>
        <taxon>Mycobacteriales</taxon>
        <taxon>Gordoniaceae</taxon>
        <taxon>Gordonia</taxon>
    </lineage>
</organism>
<dbReference type="AlphaFoldDB" id="A0A857M917"/>
<reference evidence="7" key="1">
    <citation type="journal article" date="2021" name="Nat. Microbiol.">
        <title>Cocultivation of an ultrasmall environmental parasitic bacterium with lytic ability against bacteria associated with wastewater foams.</title>
        <authorList>
            <person name="Batinovic S."/>
            <person name="Rose J.J.A."/>
            <person name="Ratcliffe J."/>
            <person name="Seviour R.J."/>
            <person name="Petrovski S."/>
        </authorList>
    </citation>
    <scope>NUCLEOTIDE SEQUENCE</scope>
    <source>
        <strain evidence="7">CON44</strain>
    </source>
</reference>
<dbReference type="GO" id="GO:0004527">
    <property type="term" value="F:exonuclease activity"/>
    <property type="evidence" value="ECO:0007669"/>
    <property type="project" value="UniProtKB-KW"/>
</dbReference>
<proteinExistence type="predicted"/>
<keyword evidence="3" id="KW-0347">Helicase</keyword>
<keyword evidence="4" id="KW-0378">Hydrolase</keyword>
<dbReference type="InterPro" id="IPR011604">
    <property type="entry name" value="PDDEXK-like_dom_sf"/>
</dbReference>
<evidence type="ECO:0000256" key="5">
    <source>
        <dbReference type="ARBA" id="ARBA00023204"/>
    </source>
</evidence>
<dbReference type="EMBL" id="CP045810">
    <property type="protein sequence ID" value="QHN37969.1"/>
    <property type="molecule type" value="Genomic_DNA"/>
</dbReference>
<evidence type="ECO:0000313" key="7">
    <source>
        <dbReference type="EMBL" id="QHN37969.1"/>
    </source>
</evidence>
<feature type="domain" description="PD-(D/E)XK endonuclease-like" evidence="6">
    <location>
        <begin position="649"/>
        <end position="907"/>
    </location>
</feature>
<dbReference type="RefSeq" id="WP_005192071.1">
    <property type="nucleotide sequence ID" value="NZ_CP045804.1"/>
</dbReference>
<dbReference type="InterPro" id="IPR027417">
    <property type="entry name" value="P-loop_NTPase"/>
</dbReference>
<accession>A0A857M917</accession>
<keyword evidence="2" id="KW-0227">DNA damage</keyword>
<dbReference type="GO" id="GO:0006281">
    <property type="term" value="P:DNA repair"/>
    <property type="evidence" value="ECO:0007669"/>
    <property type="project" value="UniProtKB-KW"/>
</dbReference>
<keyword evidence="4" id="KW-0269">Exonuclease</keyword>
<evidence type="ECO:0000256" key="2">
    <source>
        <dbReference type="ARBA" id="ARBA00022763"/>
    </source>
</evidence>
<keyword evidence="5" id="KW-0234">DNA repair</keyword>
<evidence type="ECO:0000256" key="1">
    <source>
        <dbReference type="ARBA" id="ARBA00022722"/>
    </source>
</evidence>
<sequence length="951" mass="103218">MMFDEVVGAVAGAKAGDPLAPVTVVVPTHAAGREVLHALARAGAVANTSIVTFRQVVERLAGPVLKPRQALPYPVLEAAVALVLQERPGVFEEVAGAPITTQALAQAAWQLTELADPRIDASTPLVGDMLRVYREALTEDLTGQYFLKHEAYAAAEAAARTLDNVVVFAPIRTNPALDPLLDVLAANGTVIEPGSDPLPTQVIHTSDADDEVRAVVRLVRKHLAAGVPGHRIGIYYPTPDPYLGLLHEHLTAGRIVFNAPLHRGLGDRPAARALLGLLQIDVAAMPRRDILGFLAEGVLRRPQVPGAEKPVSQRKLELVTRDLRKIVGGADWHSLTEPPPGKTPEEDRYSDEAIALHDFVEALQADLTALGEAGTWPEVSAQLIALLDSRFAGSSEQASADLVTLRQDCAALAFLKEYAPAPTPERILDAVMVRIDSRGGKHGTSGVGVTVGRLADAAGRDLDVVVVLGAAEGVLPVPRRDDPLLPAELTGRTPADSMDAQLRSYQAALATVGSERVVTFPRGSLRGGAERVPSRWLLPALSSLAGTPVDVVGWQKQTLGADSIVVVESFDVAAQHANPRIGASSASETEWRLRALAAVPADRRQDALTDPVVVDGMRMRSDRLHGRFTRFNGNVHTVCDLLTVFDNPVSPTRLEDWVKSPYRFFLTTVLGASELPDPDEAVEIDALTRGNLIHEILELYVVGTTEGAAHDLSRLIGIAEDVLTRAERDNPGWLGHLWARARGTIMRDLRTWHGYDTDDHAHGWTPTDAERTFGMPPRGRPYSDPPEHPAVEFDLGTATIRFRGAVDRIDKHRDGRVRVTDYKSGQKKTYDKITDQQPTENGKRFQLPVYALLAREFGDAVAARYWFITDKGGFAEVGYTLTQDVIDVLTGDLRLVHEMICAGYFPPRTPDTWWADPILDLVGKAGLERAWANLEEVPEITDYVAKYGAAQ</sequence>
<evidence type="ECO:0000259" key="6">
    <source>
        <dbReference type="Pfam" id="PF12705"/>
    </source>
</evidence>
<name>A0A857M917_9ACTN</name>
<keyword evidence="3" id="KW-0067">ATP-binding</keyword>